<evidence type="ECO:0000313" key="1">
    <source>
        <dbReference type="EMBL" id="CAD0201559.1"/>
    </source>
</evidence>
<gene>
    <name evidence="1" type="ORF">CINC_LOCUS3229</name>
</gene>
<dbReference type="PANTHER" id="PTHR16356">
    <property type="entry name" value="TRANSMEMBRANE AND COILED-COIL DOMAIN-CONTAINING PROTEIN 6 TMCO6"/>
    <property type="match status" value="1"/>
</dbReference>
<dbReference type="Proteomes" id="UP001154114">
    <property type="component" value="Chromosome 14"/>
</dbReference>
<organism evidence="1 2">
    <name type="scientific">Chrysodeixis includens</name>
    <name type="common">Soybean looper</name>
    <name type="synonym">Pseudoplusia includens</name>
    <dbReference type="NCBI Taxonomy" id="689277"/>
    <lineage>
        <taxon>Eukaryota</taxon>
        <taxon>Metazoa</taxon>
        <taxon>Ecdysozoa</taxon>
        <taxon>Arthropoda</taxon>
        <taxon>Hexapoda</taxon>
        <taxon>Insecta</taxon>
        <taxon>Pterygota</taxon>
        <taxon>Neoptera</taxon>
        <taxon>Endopterygota</taxon>
        <taxon>Lepidoptera</taxon>
        <taxon>Glossata</taxon>
        <taxon>Ditrysia</taxon>
        <taxon>Noctuoidea</taxon>
        <taxon>Noctuidae</taxon>
        <taxon>Plusiinae</taxon>
        <taxon>Chrysodeixis</taxon>
    </lineage>
</organism>
<dbReference type="PANTHER" id="PTHR16356:SF1">
    <property type="entry name" value="TRANSMEMBRANE AND COILED-COIL DOMAIN-CONTAINING PROTEIN 6"/>
    <property type="match status" value="1"/>
</dbReference>
<protein>
    <submittedName>
        <fullName evidence="1">Uncharacterized protein</fullName>
    </submittedName>
</protein>
<sequence length="334" mass="36947">MDEEAIETIRESSRSILVLNRRKHRDEVADDRRSMSNALRITAETVAHISNKLKTKSAINLPELLMLKNALMDDVSNIETVLQTHGALRGLVREVIGNDVNKQCAATGCCCNLALGDSRACVAVIRAAGPYLITALHNFATELAVTSAWTIGNLAGSGTKACELLSGQGAISELCKLLPNGNEEIREAALYALVHFAYQLQDELSPEHIVSMFRMVPHMNVAVTSQLLFVLSCHAAFPAALVSDGFVHKMLRYLNLTIDKSHPNDNVTYLFRTLANVNSPQVCDIVLSNFVQNNKINVIKKLLDNDNVKDSLLWFLGNAYRLCSKHEFFEKLLK</sequence>
<dbReference type="EMBL" id="LR824017">
    <property type="protein sequence ID" value="CAD0201559.1"/>
    <property type="molecule type" value="Genomic_DNA"/>
</dbReference>
<dbReference type="SUPFAM" id="SSF48371">
    <property type="entry name" value="ARM repeat"/>
    <property type="match status" value="1"/>
</dbReference>
<evidence type="ECO:0000313" key="2">
    <source>
        <dbReference type="Proteomes" id="UP001154114"/>
    </source>
</evidence>
<reference evidence="1" key="1">
    <citation type="submission" date="2021-12" db="EMBL/GenBank/DDBJ databases">
        <authorList>
            <person name="King R."/>
        </authorList>
    </citation>
    <scope>NUCLEOTIDE SEQUENCE</scope>
</reference>
<dbReference type="AlphaFoldDB" id="A0A9N8KTK1"/>
<dbReference type="InterPro" id="IPR016024">
    <property type="entry name" value="ARM-type_fold"/>
</dbReference>
<accession>A0A9N8KTK1</accession>
<dbReference type="OrthoDB" id="21522at2759"/>
<dbReference type="InterPro" id="IPR011989">
    <property type="entry name" value="ARM-like"/>
</dbReference>
<dbReference type="Gene3D" id="1.25.10.10">
    <property type="entry name" value="Leucine-rich Repeat Variant"/>
    <property type="match status" value="1"/>
</dbReference>
<name>A0A9N8KTK1_CHRIL</name>
<keyword evidence="2" id="KW-1185">Reference proteome</keyword>
<proteinExistence type="predicted"/>